<feature type="compositionally biased region" description="Basic and acidic residues" evidence="7">
    <location>
        <begin position="167"/>
        <end position="181"/>
    </location>
</feature>
<feature type="compositionally biased region" description="Basic and acidic residues" evidence="7">
    <location>
        <begin position="201"/>
        <end position="212"/>
    </location>
</feature>
<evidence type="ECO:0000313" key="8">
    <source>
        <dbReference type="EMBL" id="KAK0393828.1"/>
    </source>
</evidence>
<feature type="compositionally biased region" description="Polar residues" evidence="7">
    <location>
        <begin position="1606"/>
        <end position="1622"/>
    </location>
</feature>
<feature type="compositionally biased region" description="Basic and acidic residues" evidence="7">
    <location>
        <begin position="526"/>
        <end position="535"/>
    </location>
</feature>
<sequence>MLTILQRNLRQLITDPKRTSLPKPIMTNRQKHLYVEVAVVENLPRKVPYRDRQEDEPDEARRLIQFKKRKRMRIPPQIFNRKNRMMSSVRLCPNDAQESIAVDNEAADSQARHEAETVGEAPVGDELPLSENPVAENNSTKADTDESKEEAVLTEEVPTSQPQEPLTEERSPQSSVEEKVLDAANHGDPSEAGESGTNESRPGEKLSVKDNAEEPSEGSERQPLGGEKAADHKTTSKPQGSSATERITRNQATAPVQREQSNEEPSPFPAFARRKQQNASNTMRSPQWPTSTTPRVQPFFFAPVEQVFQPPTGHVGVREEPVEVFVPGPDEFLQQDFEIIIAIPREEPGSPKEEEPKVVRRCQHAHCHAEEEPVWEQLRTPNVTSASRSQATASVKTEEVNEEHASSSGLGTSKQNTKQNKSAPSKRSTRKRGELVWNDVFARLNQEIADGNLETIAPEEAASQPSSNEVPRSATEPLTANSQVEQTDSQKVDGKTGQSNTASDDTSSQIQETPSQTTQSQVAHSVQEEEVKNDSASDPALQKPTRKDEPSADEPIDFSTERQREENKNPTVVGKMAPGVDNETKANQMENESAKREQPVEDNAQSAGSQLADRTKVEVTEGGDPNGPVQISDGDNETSTPSGTTESGEPTEAIPDSEEKSPREDTAPEPLPEAIVSQNEPIVDESNGHAAAEGTKAAEKTDTNAVGDSTGSATAHANEGRQGRARRKVQRFSPPLEAPTRRKSRSTGRVSDCQEEVKPRPAPQPEPVPNREPHQDRAVTDALHEGAADAPAEDGKVIDAIVTNKIWQAQVPDSGNLEIRGRESPAQELSPLSVFDEAAHTPETEAGVQHAIAGGVEAVVQHPPPEQESAEEAATSEQSSPADNESQEPVGARENEGEVIAEGVVEEAQAQRPEVQPNVVGSQGEVQIPQQAEPNPDDMQRAGQGEPNQAVKPNPAERDPEHRSDISDTDEDEEAAPSSSSRAGTSARAALASGSSSTSSMSSMSTDRSRRRRDAEQINRVTLECFDADRARAMEEQEQQAAAAAEPNALGSDEPQSLEMEPEQPQPISPASDDSVSGDEGRQEPQAPERQEPTAEPDANQPVVAPSAPQEPAAQNAEPEPAALPDATHSASGQSETSGRQEAGPSSANPRSSLSTGEQRVKQEDKPQQDDKKPPAKQIPASASSSAQEGGERDTAKKVVVKKEDEECSFGSVSSVSSVTTSEEDVAGTEKRPGGAQPAQATSSEQVTATVAATSQPPAKGEAKAAQDSKVVRPQSQKSTEQPQTAQGSGATSAAQAPSSGKGRHTGSKKKPQRGAMPDERSATSTGRPSLPIPGASEKPGPSGIKRSAPSSTSSKSAPAKAARLSKKTPGPSASAGTPRGAARSDNSRPSVVDRNRPSAVQPISLPSSPSVPSPNVLPPSPEIEYIGTRRSRGWWEEGEEGDDMYDVAPAARNIAGMVPDARDMDVAPDAGDMDDMAPDATALARTVHFIAFLPRTGSISERSSFLPYTNHPYNRNAKEDPPSILQLDLSIKHRSTFHDRLLHLNCTAALSLALLPTARSSVFRPPVVNPTRHGADVADASNRLPSIRPRLSTIIGGQPRAASSRHPQPSGSLSMNGVQHNAGSSQLAAQQLLRLSGQSQARGQPSQLPIYQEPIDLLQFAQALNRQPPRVAQPAVPTNNRPSQPSGTPRAGSRAARPPHPPAPDQPKMAKRSTTQPNGGKPKKICEEKPDGHVKTDERRERSAAPPREIPEGGLESAADDENSDEQHDSELVVDGQEDYFLDYVDAALKAMDARSPEPNTSTSSSPLTATADHSEYVSVQSSRDNNNTTTSESNIASPTPVDDDLDSFSVDERYSRGISMDPTEFRRRGKELVDYIADYMENIHKRRVVPSIEPGYLRELIPEEAPQQKEGYEKVMQDFENYIMPGITHWQHPRFHAYFPAGNSFPSILADMLSDAIGCVGFSWAACPAMTELEIIMLDWFGKMIGLPRDFLPFTEDGKGGGVIQSSASECNFVALLAARFEMMKQLRQRFPFVEEGLLMSKLIAYCSKEAHSSVEKACMIGMVKLRILETDGRYRLRGDTLRCAIQEDRNLGLIPFFVSTTLGTTSCCSFDVLSEIGPVCEENDLWLHVDAAYAGSAMICPEFRYLMNGIEYAMSFNTNPNKWLLVNFDCSTMWVKDRFKLTQALVVDPLYLQHSWMDKAIDYRHWGIPLSRRFRSLKLWFVIRMYGVEGLQKYIREHVRLAKKMESLLRADERFEIVGDVIMGLVCFRMRGSNENNQYLLTKLNSSGRIHMVPASLGDRFVIRFCVCQENATDRDIEVAYDIIKQTTLQVLHESVAEPLVEEAELESLEEKAYSLEEKLQSRNNSIDSVSSGACISVRSQSLSKEELLEKRRAQSAAQKRSFLVRMVSDPKCYNPKIVRHLNMTNYRKMSQDVYRDRTLREAIEHSTRRRPTRLGSTFHGLDSTHDEIDDEDDVVNETVVALQQTGLQTPM</sequence>
<dbReference type="GO" id="GO:0030170">
    <property type="term" value="F:pyridoxal phosphate binding"/>
    <property type="evidence" value="ECO:0007669"/>
    <property type="project" value="InterPro"/>
</dbReference>
<feature type="compositionally biased region" description="Basic and acidic residues" evidence="7">
    <location>
        <begin position="1261"/>
        <end position="1271"/>
    </location>
</feature>
<evidence type="ECO:0000256" key="4">
    <source>
        <dbReference type="ARBA" id="ARBA00022898"/>
    </source>
</evidence>
<comment type="similarity">
    <text evidence="2">Belongs to the group II decarboxylase family.</text>
</comment>
<evidence type="ECO:0000256" key="2">
    <source>
        <dbReference type="ARBA" id="ARBA00009533"/>
    </source>
</evidence>
<dbReference type="FunFam" id="1.20.1340.10:FF:000001">
    <property type="entry name" value="Histidine decarboxylase"/>
    <property type="match status" value="1"/>
</dbReference>
<dbReference type="InterPro" id="IPR010977">
    <property type="entry name" value="Aromatic_deC"/>
</dbReference>
<feature type="region of interest" description="Disordered" evidence="7">
    <location>
        <begin position="451"/>
        <end position="795"/>
    </location>
</feature>
<feature type="region of interest" description="Disordered" evidence="7">
    <location>
        <begin position="1670"/>
        <end position="1778"/>
    </location>
</feature>
<keyword evidence="9" id="KW-1185">Reference proteome</keyword>
<feature type="compositionally biased region" description="Polar residues" evidence="7">
    <location>
        <begin position="406"/>
        <end position="426"/>
    </location>
</feature>
<feature type="compositionally biased region" description="Basic and acidic residues" evidence="7">
    <location>
        <begin position="559"/>
        <end position="568"/>
    </location>
</feature>
<dbReference type="GO" id="GO:0006520">
    <property type="term" value="P:amino acid metabolic process"/>
    <property type="evidence" value="ECO:0007669"/>
    <property type="project" value="InterPro"/>
</dbReference>
<dbReference type="InterPro" id="IPR015422">
    <property type="entry name" value="PyrdxlP-dep_Trfase_small"/>
</dbReference>
<dbReference type="GO" id="GO:0019752">
    <property type="term" value="P:carboxylic acid metabolic process"/>
    <property type="evidence" value="ECO:0007669"/>
    <property type="project" value="InterPro"/>
</dbReference>
<dbReference type="Gene3D" id="3.90.1150.10">
    <property type="entry name" value="Aspartate Aminotransferase, domain 1"/>
    <property type="match status" value="1"/>
</dbReference>
<dbReference type="InterPro" id="IPR002129">
    <property type="entry name" value="PyrdxlP-dep_de-COase"/>
</dbReference>
<feature type="compositionally biased region" description="Low complexity" evidence="7">
    <location>
        <begin position="1798"/>
        <end position="1810"/>
    </location>
</feature>
<feature type="compositionally biased region" description="Polar residues" evidence="7">
    <location>
        <begin position="703"/>
        <end position="715"/>
    </location>
</feature>
<keyword evidence="3" id="KW-0210">Decarboxylase</keyword>
<feature type="region of interest" description="Disordered" evidence="7">
    <location>
        <begin position="105"/>
        <end position="294"/>
    </location>
</feature>
<feature type="compositionally biased region" description="Basic and acidic residues" evidence="7">
    <location>
        <begin position="1159"/>
        <end position="1174"/>
    </location>
</feature>
<feature type="compositionally biased region" description="Basic and acidic residues" evidence="7">
    <location>
        <begin position="769"/>
        <end position="795"/>
    </location>
</feature>
<feature type="compositionally biased region" description="Polar residues" evidence="7">
    <location>
        <begin position="277"/>
        <end position="294"/>
    </location>
</feature>
<feature type="compositionally biased region" description="Polar residues" evidence="7">
    <location>
        <begin position="1677"/>
        <end position="1688"/>
    </location>
</feature>
<dbReference type="SUPFAM" id="SSF53383">
    <property type="entry name" value="PLP-dependent transferases"/>
    <property type="match status" value="1"/>
</dbReference>
<comment type="caution">
    <text evidence="8">The sequence shown here is derived from an EMBL/GenBank/DDBJ whole genome shotgun (WGS) entry which is preliminary data.</text>
</comment>
<dbReference type="InterPro" id="IPR021115">
    <property type="entry name" value="Pyridoxal-P_BS"/>
</dbReference>
<feature type="region of interest" description="Disordered" evidence="7">
    <location>
        <begin position="1819"/>
        <end position="1850"/>
    </location>
</feature>
<feature type="compositionally biased region" description="Low complexity" evidence="7">
    <location>
        <begin position="976"/>
        <end position="1006"/>
    </location>
</feature>
<gene>
    <name evidence="8" type="ORF">QR680_000421</name>
</gene>
<feature type="region of interest" description="Disordered" evidence="7">
    <location>
        <begin position="1596"/>
        <end position="1627"/>
    </location>
</feature>
<dbReference type="PROSITE" id="PS00392">
    <property type="entry name" value="DDC_GAD_HDC_YDC"/>
    <property type="match status" value="1"/>
</dbReference>
<name>A0AA39LE14_9BILA</name>
<feature type="compositionally biased region" description="Low complexity" evidence="7">
    <location>
        <begin position="1284"/>
        <end position="1301"/>
    </location>
</feature>
<protein>
    <submittedName>
        <fullName evidence="8">Uncharacterized protein</fullName>
    </submittedName>
</protein>
<evidence type="ECO:0000256" key="6">
    <source>
        <dbReference type="PIRSR" id="PIRSR602129-50"/>
    </source>
</evidence>
<dbReference type="FunFam" id="3.90.1150.10:FF:000018">
    <property type="entry name" value="Histidine decarboxylase"/>
    <property type="match status" value="1"/>
</dbReference>
<feature type="modified residue" description="N6-(pyridoxal phosphate)lysine" evidence="6">
    <location>
        <position position="2165"/>
    </location>
</feature>
<feature type="region of interest" description="Disordered" evidence="7">
    <location>
        <begin position="369"/>
        <end position="435"/>
    </location>
</feature>
<evidence type="ECO:0000256" key="3">
    <source>
        <dbReference type="ARBA" id="ARBA00022793"/>
    </source>
</evidence>
<dbReference type="Gene3D" id="3.40.640.10">
    <property type="entry name" value="Type I PLP-dependent aspartate aminotransferase-like (Major domain)"/>
    <property type="match status" value="1"/>
</dbReference>
<evidence type="ECO:0000256" key="7">
    <source>
        <dbReference type="SAM" id="MobiDB-lite"/>
    </source>
</evidence>
<feature type="compositionally biased region" description="Basic and acidic residues" evidence="7">
    <location>
        <begin position="657"/>
        <end position="666"/>
    </location>
</feature>
<reference evidence="8" key="1">
    <citation type="submission" date="2023-06" db="EMBL/GenBank/DDBJ databases">
        <title>Genomic analysis of the entomopathogenic nematode Steinernema hermaphroditum.</title>
        <authorList>
            <person name="Schwarz E.M."/>
            <person name="Heppert J.K."/>
            <person name="Baniya A."/>
            <person name="Schwartz H.T."/>
            <person name="Tan C.-H."/>
            <person name="Antoshechkin I."/>
            <person name="Sternberg P.W."/>
            <person name="Goodrich-Blair H."/>
            <person name="Dillman A.R."/>
        </authorList>
    </citation>
    <scope>NUCLEOTIDE SEQUENCE</scope>
    <source>
        <strain evidence="8">PS9179</strain>
        <tissue evidence="8">Whole animal</tissue>
    </source>
</reference>
<dbReference type="CDD" id="cd06450">
    <property type="entry name" value="DOPA_deC_like"/>
    <property type="match status" value="1"/>
</dbReference>
<dbReference type="Pfam" id="PF00282">
    <property type="entry name" value="Pyridoxal_deC"/>
    <property type="match status" value="1"/>
</dbReference>
<feature type="compositionally biased region" description="Polar residues" evidence="7">
    <location>
        <begin position="463"/>
        <end position="487"/>
    </location>
</feature>
<feature type="compositionally biased region" description="Low complexity" evidence="7">
    <location>
        <begin position="898"/>
        <end position="911"/>
    </location>
</feature>
<dbReference type="InterPro" id="IPR015424">
    <property type="entry name" value="PyrdxlP-dep_Trfase"/>
</dbReference>
<feature type="compositionally biased region" description="Basic and acidic residues" evidence="7">
    <location>
        <begin position="345"/>
        <end position="358"/>
    </location>
</feature>
<feature type="compositionally biased region" description="Polar residues" evidence="7">
    <location>
        <begin position="1819"/>
        <end position="1839"/>
    </location>
</feature>
<feature type="compositionally biased region" description="Polar residues" evidence="7">
    <location>
        <begin position="1274"/>
        <end position="1283"/>
    </location>
</feature>
<feature type="compositionally biased region" description="Basic and acidic residues" evidence="7">
    <location>
        <begin position="955"/>
        <end position="966"/>
    </location>
</feature>
<keyword evidence="4 6" id="KW-0663">Pyridoxal phosphate</keyword>
<feature type="compositionally biased region" description="Basic and acidic residues" evidence="7">
    <location>
        <begin position="396"/>
        <end position="405"/>
    </location>
</feature>
<feature type="compositionally biased region" description="Pro residues" evidence="7">
    <location>
        <begin position="1410"/>
        <end position="1422"/>
    </location>
</feature>
<dbReference type="GO" id="GO:0005737">
    <property type="term" value="C:cytoplasm"/>
    <property type="evidence" value="ECO:0007669"/>
    <property type="project" value="TreeGrafter"/>
</dbReference>
<dbReference type="GO" id="GO:0016831">
    <property type="term" value="F:carboxy-lyase activity"/>
    <property type="evidence" value="ECO:0007669"/>
    <property type="project" value="UniProtKB-KW"/>
</dbReference>
<feature type="compositionally biased region" description="Basic and acidic residues" evidence="7">
    <location>
        <begin position="1079"/>
        <end position="1093"/>
    </location>
</feature>
<dbReference type="Proteomes" id="UP001175271">
    <property type="component" value="Unassembled WGS sequence"/>
</dbReference>
<feature type="compositionally biased region" description="Basic residues" evidence="7">
    <location>
        <begin position="1302"/>
        <end position="1313"/>
    </location>
</feature>
<feature type="compositionally biased region" description="Polar residues" evidence="7">
    <location>
        <begin position="379"/>
        <end position="395"/>
    </location>
</feature>
<dbReference type="EMBL" id="JAUCMV010000005">
    <property type="protein sequence ID" value="KAK0393828.1"/>
    <property type="molecule type" value="Genomic_DNA"/>
</dbReference>
<organism evidence="8 9">
    <name type="scientific">Steinernema hermaphroditum</name>
    <dbReference type="NCBI Taxonomy" id="289476"/>
    <lineage>
        <taxon>Eukaryota</taxon>
        <taxon>Metazoa</taxon>
        <taxon>Ecdysozoa</taxon>
        <taxon>Nematoda</taxon>
        <taxon>Chromadorea</taxon>
        <taxon>Rhabditida</taxon>
        <taxon>Tylenchina</taxon>
        <taxon>Panagrolaimomorpha</taxon>
        <taxon>Strongyloidoidea</taxon>
        <taxon>Steinernematidae</taxon>
        <taxon>Steinernema</taxon>
    </lineage>
</organism>
<feature type="region of interest" description="Disordered" evidence="7">
    <location>
        <begin position="345"/>
        <end position="364"/>
    </location>
</feature>
<feature type="region of interest" description="Disordered" evidence="7">
    <location>
        <begin position="1794"/>
        <end position="1813"/>
    </location>
</feature>
<feature type="compositionally biased region" description="Low complexity" evidence="7">
    <location>
        <begin position="1176"/>
        <end position="1187"/>
    </location>
</feature>
<feature type="region of interest" description="Disordered" evidence="7">
    <location>
        <begin position="2452"/>
        <end position="2471"/>
    </location>
</feature>
<evidence type="ECO:0000256" key="1">
    <source>
        <dbReference type="ARBA" id="ARBA00001933"/>
    </source>
</evidence>
<evidence type="ECO:0000313" key="9">
    <source>
        <dbReference type="Proteomes" id="UP001175271"/>
    </source>
</evidence>
<feature type="region of interest" description="Disordered" evidence="7">
    <location>
        <begin position="811"/>
        <end position="1424"/>
    </location>
</feature>
<feature type="compositionally biased region" description="Polar residues" evidence="7">
    <location>
        <begin position="1129"/>
        <end position="1158"/>
    </location>
</feature>
<feature type="compositionally biased region" description="Polar residues" evidence="7">
    <location>
        <begin position="919"/>
        <end position="933"/>
    </location>
</feature>
<dbReference type="InterPro" id="IPR015421">
    <property type="entry name" value="PyrdxlP-dep_Trfase_major"/>
</dbReference>
<comment type="cofactor">
    <cofactor evidence="1 6">
        <name>pyridoxal 5'-phosphate</name>
        <dbReference type="ChEBI" id="CHEBI:597326"/>
    </cofactor>
</comment>
<feature type="compositionally biased region" description="Low complexity" evidence="7">
    <location>
        <begin position="1346"/>
        <end position="1363"/>
    </location>
</feature>
<feature type="compositionally biased region" description="Basic and acidic residues" evidence="7">
    <location>
        <begin position="1725"/>
        <end position="1744"/>
    </location>
</feature>
<dbReference type="PANTHER" id="PTHR11999:SF70">
    <property type="entry name" value="MIP05841P"/>
    <property type="match status" value="1"/>
</dbReference>
<evidence type="ECO:0000256" key="5">
    <source>
        <dbReference type="ARBA" id="ARBA00023239"/>
    </source>
</evidence>
<accession>A0AA39LE14</accession>
<feature type="compositionally biased region" description="Low complexity" evidence="7">
    <location>
        <begin position="1212"/>
        <end position="1221"/>
    </location>
</feature>
<dbReference type="PANTHER" id="PTHR11999">
    <property type="entry name" value="GROUP II PYRIDOXAL-5-PHOSPHATE DECARBOXYLASE"/>
    <property type="match status" value="1"/>
</dbReference>
<feature type="compositionally biased region" description="Polar residues" evidence="7">
    <location>
        <begin position="1239"/>
        <end position="1257"/>
    </location>
</feature>
<feature type="compositionally biased region" description="Polar residues" evidence="7">
    <location>
        <begin position="236"/>
        <end position="254"/>
    </location>
</feature>
<keyword evidence="5" id="KW-0456">Lyase</keyword>
<proteinExistence type="inferred from homology"/>
<dbReference type="Gene3D" id="1.20.1340.10">
    <property type="entry name" value="dopa decarboxylase, N-terminal domain"/>
    <property type="match status" value="1"/>
</dbReference>
<feature type="compositionally biased region" description="Low complexity" evidence="7">
    <location>
        <begin position="1101"/>
        <end position="1125"/>
    </location>
</feature>
<feature type="compositionally biased region" description="Basic and acidic residues" evidence="7">
    <location>
        <begin position="1190"/>
        <end position="1205"/>
    </location>
</feature>
<feature type="compositionally biased region" description="Basic and acidic residues" evidence="7">
    <location>
        <begin position="142"/>
        <end position="151"/>
    </location>
</feature>
<feature type="compositionally biased region" description="Polar residues" evidence="7">
    <location>
        <begin position="496"/>
        <end position="524"/>
    </location>
</feature>
<feature type="compositionally biased region" description="Low complexity" evidence="7">
    <location>
        <begin position="872"/>
        <end position="882"/>
    </location>
</feature>
<dbReference type="FunFam" id="3.40.640.10:FF:000025">
    <property type="entry name" value="Histidine decarboxylase"/>
    <property type="match status" value="1"/>
</dbReference>
<dbReference type="PRINTS" id="PR00800">
    <property type="entry name" value="YHDCRBOXLASE"/>
</dbReference>
<feature type="compositionally biased region" description="Low complexity" evidence="7">
    <location>
        <begin position="637"/>
        <end position="652"/>
    </location>
</feature>